<reference evidence="1 2" key="1">
    <citation type="journal article" date="2011" name="BMC Genomics">
        <title>Complete genome sequence of Brachyspira intermedia reveals unique genomic features in Brachyspira species and phage-mediated horizontal gene transfer.</title>
        <authorList>
            <person name="Hafstrom T."/>
            <person name="Jansson D.S."/>
            <person name="Segerman B."/>
        </authorList>
    </citation>
    <scope>NUCLEOTIDE SEQUENCE [LARGE SCALE GENOMIC DNA]</scope>
    <source>
        <strain evidence="2">ATCC 51140 / PWS/A</strain>
        <plasmid evidence="1">pInt</plasmid>
    </source>
</reference>
<organism evidence="1 2">
    <name type="scientific">Brachyspira intermedia (strain ATCC 51140 / PWS/A)</name>
    <name type="common">Serpulina intermedia</name>
    <dbReference type="NCBI Taxonomy" id="1045858"/>
    <lineage>
        <taxon>Bacteria</taxon>
        <taxon>Pseudomonadati</taxon>
        <taxon>Spirochaetota</taxon>
        <taxon>Spirochaetia</taxon>
        <taxon>Brachyspirales</taxon>
        <taxon>Brachyspiraceae</taxon>
        <taxon>Brachyspira</taxon>
    </lineage>
</organism>
<keyword evidence="1" id="KW-0614">Plasmid</keyword>
<evidence type="ECO:0000313" key="2">
    <source>
        <dbReference type="Proteomes" id="UP000008522"/>
    </source>
</evidence>
<keyword evidence="2" id="KW-1185">Reference proteome</keyword>
<accession>G0EQY4</accession>
<dbReference type="AlphaFoldDB" id="G0EQY4"/>
<proteinExistence type="predicted"/>
<geneLocation type="plasmid" evidence="1 2">
    <name>pInt</name>
</geneLocation>
<dbReference type="HOGENOM" id="CLU_677347_0_0_12"/>
<dbReference type="EMBL" id="CP002875">
    <property type="protein sequence ID" value="AEM23506.1"/>
    <property type="molecule type" value="Genomic_DNA"/>
</dbReference>
<protein>
    <submittedName>
        <fullName evidence="1">Uncharacterized protein</fullName>
    </submittedName>
</protein>
<evidence type="ECO:0000313" key="1">
    <source>
        <dbReference type="EMBL" id="AEM23506.1"/>
    </source>
</evidence>
<dbReference type="PATRIC" id="fig|1045858.4.peg.2910"/>
<dbReference type="KEGG" id="bip:Bint_4001"/>
<sequence length="406" mass="48660">MQNITNSFKNSNIQNQKSCISSFDTISLNYSLVQNNIKFDDIVKDYNNFDYSEKIKNVFDIKNNSKYKVHIKSYNLSNYIKNEVCGLEKLSLLETRENHGNDVVNSSASYDLIINFNAKTLKENYLNNITKSNYNYVVDYLINSLQEVIKLNDDVFYKSNVRKLDYTKNIKLDNYSIKDTLIILSKILYPNRTLKRIHKDFVNNETLYFHTSKKSRDKLYSKYNDLIELSNDVNYHSFKEYSDLLIAKNSNNILRYEISFNKHKMIKKYFDVKADDFNCIKFNDLLNSNKNIVYDRFNKYFNKKQKDFFTMIDNKANNNKFNSNKDFETYMLGQALYFQYKDNYELLKKDAYSFNEKNRKTKYNYFVKYKNAMSFYLMNREATNIDYKSCFNDFYNKLSDIDKHCI</sequence>
<name>G0EQY4_BRAIP</name>
<dbReference type="RefSeq" id="WP_014486487.1">
    <property type="nucleotide sequence ID" value="NC_017242.1"/>
</dbReference>
<dbReference type="GeneID" id="44971395"/>
<dbReference type="Proteomes" id="UP000008522">
    <property type="component" value="Plasmid pInt"/>
</dbReference>
<gene>
    <name evidence="1" type="ordered locus">Bint_4001</name>
</gene>